<dbReference type="GO" id="GO:0005886">
    <property type="term" value="C:plasma membrane"/>
    <property type="evidence" value="ECO:0007669"/>
    <property type="project" value="UniProtKB-SubCell"/>
</dbReference>
<feature type="transmembrane region" description="Helical" evidence="10">
    <location>
        <begin position="84"/>
        <end position="106"/>
    </location>
</feature>
<evidence type="ECO:0000256" key="1">
    <source>
        <dbReference type="ARBA" id="ARBA00004651"/>
    </source>
</evidence>
<keyword evidence="6" id="KW-0813">Transport</keyword>
<dbReference type="InterPro" id="IPR003691">
    <property type="entry name" value="FluC"/>
</dbReference>
<feature type="transmembrane region" description="Helical" evidence="10">
    <location>
        <begin position="57"/>
        <end position="78"/>
    </location>
</feature>
<keyword evidence="6" id="KW-0406">Ion transport</keyword>
<accession>A0A212TCI7</accession>
<evidence type="ECO:0000313" key="11">
    <source>
        <dbReference type="EMBL" id="SNC63758.1"/>
    </source>
</evidence>
<protein>
    <recommendedName>
        <fullName evidence="10">Fluoride-specific ion channel</fullName>
    </recommendedName>
</protein>
<proteinExistence type="inferred from homology"/>
<dbReference type="RefSeq" id="WP_234994271.1">
    <property type="nucleotide sequence ID" value="NZ_FYEZ01000001.1"/>
</dbReference>
<comment type="function">
    <text evidence="9">Fluoride-specific ion channel. Important for reducing fluoride concentration in the cell, thus reducing its toxicity.</text>
</comment>
<reference evidence="11 12" key="1">
    <citation type="submission" date="2017-06" db="EMBL/GenBank/DDBJ databases">
        <authorList>
            <person name="Kim H.J."/>
            <person name="Triplett B.A."/>
        </authorList>
    </citation>
    <scope>NUCLEOTIDE SEQUENCE [LARGE SCALE GENOMIC DNA]</scope>
    <source>
        <strain evidence="11 12">DSM 22179</strain>
    </source>
</reference>
<evidence type="ECO:0000256" key="5">
    <source>
        <dbReference type="ARBA" id="ARBA00023136"/>
    </source>
</evidence>
<evidence type="ECO:0000256" key="9">
    <source>
        <dbReference type="ARBA" id="ARBA00049940"/>
    </source>
</evidence>
<evidence type="ECO:0000256" key="2">
    <source>
        <dbReference type="ARBA" id="ARBA00022475"/>
    </source>
</evidence>
<evidence type="ECO:0000256" key="7">
    <source>
        <dbReference type="ARBA" id="ARBA00035120"/>
    </source>
</evidence>
<evidence type="ECO:0000256" key="4">
    <source>
        <dbReference type="ARBA" id="ARBA00022989"/>
    </source>
</evidence>
<evidence type="ECO:0000256" key="8">
    <source>
        <dbReference type="ARBA" id="ARBA00035585"/>
    </source>
</evidence>
<evidence type="ECO:0000256" key="10">
    <source>
        <dbReference type="RuleBase" id="RU004340"/>
    </source>
</evidence>
<name>A0A212TCI7_9MICO</name>
<evidence type="ECO:0000256" key="3">
    <source>
        <dbReference type="ARBA" id="ARBA00022692"/>
    </source>
</evidence>
<keyword evidence="5 10" id="KW-0472">Membrane</keyword>
<evidence type="ECO:0000256" key="6">
    <source>
        <dbReference type="ARBA" id="ARBA00023303"/>
    </source>
</evidence>
<organism evidence="11 12">
    <name type="scientific">Kytococcus aerolatus</name>
    <dbReference type="NCBI Taxonomy" id="592308"/>
    <lineage>
        <taxon>Bacteria</taxon>
        <taxon>Bacillati</taxon>
        <taxon>Actinomycetota</taxon>
        <taxon>Actinomycetes</taxon>
        <taxon>Micrococcales</taxon>
        <taxon>Kytococcaceae</taxon>
        <taxon>Kytococcus</taxon>
    </lineage>
</organism>
<feature type="transmembrane region" description="Helical" evidence="10">
    <location>
        <begin position="32"/>
        <end position="50"/>
    </location>
</feature>
<keyword evidence="12" id="KW-1185">Reference proteome</keyword>
<comment type="catalytic activity">
    <reaction evidence="8">
        <text>fluoride(in) = fluoride(out)</text>
        <dbReference type="Rhea" id="RHEA:76159"/>
        <dbReference type="ChEBI" id="CHEBI:17051"/>
    </reaction>
    <physiologicalReaction direction="left-to-right" evidence="8">
        <dbReference type="Rhea" id="RHEA:76160"/>
    </physiologicalReaction>
</comment>
<evidence type="ECO:0000313" key="12">
    <source>
        <dbReference type="Proteomes" id="UP000198122"/>
    </source>
</evidence>
<sequence>MLRTGALVALGGGLGALGRVLLGEGLSDGPAVLVVNLLGALLLGVADARWRGRRPLLLALAGTGALGGFTTVSAWAALMAGSWSWFWAGPLLLAAGVVLALLGLRLGGCRPDGERRAC</sequence>
<keyword evidence="3 10" id="KW-0812">Transmembrane</keyword>
<dbReference type="Pfam" id="PF02537">
    <property type="entry name" value="CRCB"/>
    <property type="match status" value="1"/>
</dbReference>
<dbReference type="EMBL" id="FYEZ01000001">
    <property type="protein sequence ID" value="SNC63758.1"/>
    <property type="molecule type" value="Genomic_DNA"/>
</dbReference>
<comment type="similarity">
    <text evidence="7 10">Belongs to the fluoride channel Fluc/FEX (TC 1.A.43) family.</text>
</comment>
<gene>
    <name evidence="11" type="ORF">SAMN05445756_0973</name>
</gene>
<keyword evidence="6" id="KW-0407">Ion channel</keyword>
<dbReference type="Proteomes" id="UP000198122">
    <property type="component" value="Unassembled WGS sequence"/>
</dbReference>
<keyword evidence="2 10" id="KW-1003">Cell membrane</keyword>
<dbReference type="AlphaFoldDB" id="A0A212TCI7"/>
<comment type="subcellular location">
    <subcellularLocation>
        <location evidence="1">Cell membrane</location>
        <topology evidence="1">Multi-pass membrane protein</topology>
    </subcellularLocation>
</comment>
<keyword evidence="4 10" id="KW-1133">Transmembrane helix</keyword>
<dbReference type="GO" id="GO:0034220">
    <property type="term" value="P:monoatomic ion transmembrane transport"/>
    <property type="evidence" value="ECO:0007669"/>
    <property type="project" value="UniProtKB-KW"/>
</dbReference>